<dbReference type="InterPro" id="IPR002826">
    <property type="entry name" value="MptE-like"/>
</dbReference>
<dbReference type="PANTHER" id="PTHR41786:SF1">
    <property type="entry name" value="6-HYDROXYMETHYLPTERIN DIPHOSPHOKINASE MPTE-LIKE DOMAIN-CONTAINING PROTEIN"/>
    <property type="match status" value="1"/>
</dbReference>
<proteinExistence type="predicted"/>
<dbReference type="Gene3D" id="3.90.1480.10">
    <property type="entry name" value="Alpha-2,3-sialyltransferase"/>
    <property type="match status" value="1"/>
</dbReference>
<dbReference type="Proteomes" id="UP000665025">
    <property type="component" value="Chromosome 1"/>
</dbReference>
<evidence type="ECO:0000313" key="3">
    <source>
        <dbReference type="EMBL" id="QTL34199.1"/>
    </source>
</evidence>
<evidence type="ECO:0000259" key="1">
    <source>
        <dbReference type="Pfam" id="PF01973"/>
    </source>
</evidence>
<feature type="domain" description="Glycosyltransferase Maf N-terminal" evidence="2">
    <location>
        <begin position="23"/>
        <end position="207"/>
    </location>
</feature>
<accession>A0ABX7UZY7</accession>
<dbReference type="RefSeq" id="WP_209051348.1">
    <property type="nucleotide sequence ID" value="NZ_CP072425.1"/>
</dbReference>
<dbReference type="Pfam" id="PF01973">
    <property type="entry name" value="MptE-like"/>
    <property type="match status" value="1"/>
</dbReference>
<dbReference type="Pfam" id="PF20157">
    <property type="entry name" value="Maf_flag10_N"/>
    <property type="match status" value="1"/>
</dbReference>
<feature type="domain" description="6-hydroxymethylpterin diphosphokinase MptE-like" evidence="1">
    <location>
        <begin position="229"/>
        <end position="401"/>
    </location>
</feature>
<organism evidence="3 4">
    <name type="scientific">Pseudoalteromonas viridis</name>
    <dbReference type="NCBI Taxonomy" id="339617"/>
    <lineage>
        <taxon>Bacteria</taxon>
        <taxon>Pseudomonadati</taxon>
        <taxon>Pseudomonadota</taxon>
        <taxon>Gammaproteobacteria</taxon>
        <taxon>Alteromonadales</taxon>
        <taxon>Pseudoalteromonadaceae</taxon>
        <taxon>Pseudoalteromonas</taxon>
    </lineage>
</organism>
<reference evidence="3 4" key="1">
    <citation type="submission" date="2021-03" db="EMBL/GenBank/DDBJ databases">
        <title>Complete Genome of Pseudoalteromonas viridis Strain BBR56, a new biocontrol bacterial candidate.</title>
        <authorList>
            <person name="Handayani D.P."/>
            <person name="Isnansetyo A."/>
            <person name="Istiqomah I."/>
            <person name="Jumina J."/>
        </authorList>
    </citation>
    <scope>NUCLEOTIDE SEQUENCE [LARGE SCALE GENOMIC DNA]</scope>
    <source>
        <strain evidence="3 4">BBR56</strain>
    </source>
</reference>
<protein>
    <submittedName>
        <fullName evidence="3">Motility associated factor glycosyltransferase family protein</fullName>
    </submittedName>
</protein>
<evidence type="ECO:0000313" key="4">
    <source>
        <dbReference type="Proteomes" id="UP000665025"/>
    </source>
</evidence>
<name>A0ABX7UZY7_9GAMM</name>
<gene>
    <name evidence="3" type="ORF">J5X90_11530</name>
</gene>
<dbReference type="PANTHER" id="PTHR41786">
    <property type="entry name" value="MOTILITY ACCESSORY FACTOR MAF"/>
    <property type="match status" value="1"/>
</dbReference>
<keyword evidence="4" id="KW-1185">Reference proteome</keyword>
<evidence type="ECO:0000259" key="2">
    <source>
        <dbReference type="Pfam" id="PF20157"/>
    </source>
</evidence>
<dbReference type="EMBL" id="CP072425">
    <property type="protein sequence ID" value="QTL34199.1"/>
    <property type="molecule type" value="Genomic_DNA"/>
</dbReference>
<dbReference type="InterPro" id="IPR045376">
    <property type="entry name" value="Maf_N"/>
</dbReference>
<sequence length="611" mass="69943">MDLYKKNLEYFSAHNFHDTAKRMTDKCFPDIASETLNFYGNNPKACCEQQVKLFLEQPQHLSIHYKSNNLYDYTHQLMINQMNRVAAELGHKPNSVPQRGTLVVLGLAAGYHVELLCEAINYSDIIILEPSEEMQAMAASHIDFKRLETLCKERGGSFSLLHSDSYISFEQALIKLIERHGAHLVADISLYRHYSNPLFDEIFSQFKIWRNRLASLWGFLEDELVGFSHTLENSKHHQIDSHLESLSEFADLPLVIAGNGPSLDNDLEYLQKHQQHFLIASCGTSLNPLLNNNITPDFHIEMERFPSTFYIKEEQVRDTRMQDVTLIALNTVYPKYLGLFSNRIVFSKANDLGSHLYSQKNKKVIPLYNCNPTVTNMALASLTRLGFKNVILIGCDYGYIDPKYHHSKNSAYFDKSSTLSGSNYSAEIEVKGNFRQSVYTDRIYNESRLAQQRLVKNMPKVKVINCSDGAYIDGTITQRLNKISTTAIDKSILQKAISQYAQTHRPQPVAEGETLSQASNIVFKLKQKIRNSSCATQILRSITIELEQLVRKKEYRHSFYILSGTLKYIATAISSHINHLPKNNQDAYCSHLKQCLETHFDLMLERLNNTQ</sequence>